<dbReference type="EMBL" id="LGTZ01000866">
    <property type="protein sequence ID" value="OJD23152.1"/>
    <property type="molecule type" value="Genomic_DNA"/>
</dbReference>
<dbReference type="AlphaFoldDB" id="A0A1J9Q3Q7"/>
<keyword evidence="2" id="KW-1185">Reference proteome</keyword>
<feature type="non-terminal residue" evidence="1">
    <location>
        <position position="64"/>
    </location>
</feature>
<sequence length="64" mass="7593">VPRRKIRMLWRESWLTTSNGNFMSIAPTIKPAYRCLDSKGELHRSNRQIARMDQKCRRQKCQSG</sequence>
<proteinExistence type="predicted"/>
<name>A0A1J9Q3Q7_9EURO</name>
<evidence type="ECO:0000313" key="1">
    <source>
        <dbReference type="EMBL" id="OJD23152.1"/>
    </source>
</evidence>
<dbReference type="VEuPathDB" id="FungiDB:ACJ73_05497"/>
<accession>A0A1J9Q3Q7</accession>
<reference evidence="1 2" key="1">
    <citation type="submission" date="2015-08" db="EMBL/GenBank/DDBJ databases">
        <title>Emmonsia species relationships and genome sequence.</title>
        <authorList>
            <person name="Cuomo C.A."/>
            <person name="Schwartz I.S."/>
            <person name="Kenyon C."/>
            <person name="De Hoog G.S."/>
            <person name="Govender N.P."/>
            <person name="Botha A."/>
            <person name="Moreno L."/>
            <person name="De Vries M."/>
            <person name="Munoz J.F."/>
            <person name="Stielow J.B."/>
        </authorList>
    </citation>
    <scope>NUCLEOTIDE SEQUENCE [LARGE SCALE GENOMIC DNA]</scope>
    <source>
        <strain evidence="1 2">EI222</strain>
    </source>
</reference>
<gene>
    <name evidence="1" type="ORF">ACJ73_05497</name>
</gene>
<feature type="non-terminal residue" evidence="1">
    <location>
        <position position="1"/>
    </location>
</feature>
<comment type="caution">
    <text evidence="1">The sequence shown here is derived from an EMBL/GenBank/DDBJ whole genome shotgun (WGS) entry which is preliminary data.</text>
</comment>
<evidence type="ECO:0000313" key="2">
    <source>
        <dbReference type="Proteomes" id="UP000242791"/>
    </source>
</evidence>
<protein>
    <submittedName>
        <fullName evidence="1">Uncharacterized protein</fullName>
    </submittedName>
</protein>
<dbReference type="Proteomes" id="UP000242791">
    <property type="component" value="Unassembled WGS sequence"/>
</dbReference>
<organism evidence="1 2">
    <name type="scientific">Blastomyces percursus</name>
    <dbReference type="NCBI Taxonomy" id="1658174"/>
    <lineage>
        <taxon>Eukaryota</taxon>
        <taxon>Fungi</taxon>
        <taxon>Dikarya</taxon>
        <taxon>Ascomycota</taxon>
        <taxon>Pezizomycotina</taxon>
        <taxon>Eurotiomycetes</taxon>
        <taxon>Eurotiomycetidae</taxon>
        <taxon>Onygenales</taxon>
        <taxon>Ajellomycetaceae</taxon>
        <taxon>Blastomyces</taxon>
    </lineage>
</organism>